<dbReference type="Gene3D" id="2.30.310.10">
    <property type="entry name" value="ibrinogen binding protein from staphylococcus aureus domain"/>
    <property type="match status" value="1"/>
</dbReference>
<dbReference type="InterPro" id="IPR008532">
    <property type="entry name" value="NFACT_RNA-bd"/>
</dbReference>
<dbReference type="GO" id="GO:0005737">
    <property type="term" value="C:cytoplasm"/>
    <property type="evidence" value="ECO:0007669"/>
    <property type="project" value="UniProtKB-SubCell"/>
</dbReference>
<keyword evidence="10" id="KW-1185">Reference proteome</keyword>
<keyword evidence="4 5" id="KW-0175">Coiled coil</keyword>
<evidence type="ECO:0000256" key="1">
    <source>
        <dbReference type="ARBA" id="ARBA00004496"/>
    </source>
</evidence>
<organism evidence="9 10">
    <name type="scientific">Pseudo-nitzschia multistriata</name>
    <dbReference type="NCBI Taxonomy" id="183589"/>
    <lineage>
        <taxon>Eukaryota</taxon>
        <taxon>Sar</taxon>
        <taxon>Stramenopiles</taxon>
        <taxon>Ochrophyta</taxon>
        <taxon>Bacillariophyta</taxon>
        <taxon>Bacillariophyceae</taxon>
        <taxon>Bacillariophycidae</taxon>
        <taxon>Bacillariales</taxon>
        <taxon>Bacillariaceae</taxon>
        <taxon>Pseudo-nitzschia</taxon>
    </lineage>
</organism>
<dbReference type="GO" id="GO:0072344">
    <property type="term" value="P:rescue of stalled ribosome"/>
    <property type="evidence" value="ECO:0007669"/>
    <property type="project" value="TreeGrafter"/>
</dbReference>
<feature type="region of interest" description="Disordered" evidence="6">
    <location>
        <begin position="818"/>
        <end position="872"/>
    </location>
</feature>
<feature type="compositionally biased region" description="Basic residues" evidence="6">
    <location>
        <begin position="1252"/>
        <end position="1267"/>
    </location>
</feature>
<dbReference type="InterPro" id="IPR021846">
    <property type="entry name" value="NFACT-C"/>
</dbReference>
<feature type="coiled-coil region" evidence="5">
    <location>
        <begin position="582"/>
        <end position="616"/>
    </location>
</feature>
<reference evidence="9 10" key="1">
    <citation type="submission" date="2019-01" db="EMBL/GenBank/DDBJ databases">
        <authorList>
            <person name="Ferrante I. M."/>
        </authorList>
    </citation>
    <scope>NUCLEOTIDE SEQUENCE [LARGE SCALE GENOMIC DNA]</scope>
    <source>
        <strain evidence="9 10">B856</strain>
    </source>
</reference>
<evidence type="ECO:0000256" key="2">
    <source>
        <dbReference type="ARBA" id="ARBA00008318"/>
    </source>
</evidence>
<dbReference type="Pfam" id="PF05833">
    <property type="entry name" value="NFACT_N"/>
    <property type="match status" value="1"/>
</dbReference>
<dbReference type="Pfam" id="PF11923">
    <property type="entry name" value="NFACT-C"/>
    <property type="match status" value="1"/>
</dbReference>
<feature type="region of interest" description="Disordered" evidence="6">
    <location>
        <begin position="210"/>
        <end position="232"/>
    </location>
</feature>
<dbReference type="GO" id="GO:1990112">
    <property type="term" value="C:RQC complex"/>
    <property type="evidence" value="ECO:0007669"/>
    <property type="project" value="TreeGrafter"/>
</dbReference>
<evidence type="ECO:0000256" key="3">
    <source>
        <dbReference type="ARBA" id="ARBA00022490"/>
    </source>
</evidence>
<comment type="subcellular location">
    <subcellularLocation>
        <location evidence="1">Cytoplasm</location>
    </subcellularLocation>
</comment>
<feature type="domain" description="NFACT protein C-terminal" evidence="8">
    <location>
        <begin position="1150"/>
        <end position="1243"/>
    </location>
</feature>
<evidence type="ECO:0008006" key="11">
    <source>
        <dbReference type="Google" id="ProtNLM"/>
    </source>
</evidence>
<dbReference type="EMBL" id="CAACVS010000081">
    <property type="protein sequence ID" value="VEU36224.1"/>
    <property type="molecule type" value="Genomic_DNA"/>
</dbReference>
<feature type="compositionally biased region" description="Basic and acidic residues" evidence="6">
    <location>
        <begin position="913"/>
        <end position="938"/>
    </location>
</feature>
<evidence type="ECO:0000259" key="8">
    <source>
        <dbReference type="Pfam" id="PF11923"/>
    </source>
</evidence>
<keyword evidence="3" id="KW-0963">Cytoplasm</keyword>
<evidence type="ECO:0000256" key="5">
    <source>
        <dbReference type="SAM" id="Coils"/>
    </source>
</evidence>
<dbReference type="InterPro" id="IPR051608">
    <property type="entry name" value="RQC_Subunit_NEMF"/>
</dbReference>
<feature type="region of interest" description="Disordered" evidence="6">
    <location>
        <begin position="1100"/>
        <end position="1125"/>
    </location>
</feature>
<accession>A0A448Z2J6</accession>
<dbReference type="PANTHER" id="PTHR15239:SF6">
    <property type="entry name" value="RIBOSOME QUALITY CONTROL COMPLEX SUBUNIT NEMF"/>
    <property type="match status" value="1"/>
</dbReference>
<gene>
    <name evidence="9" type="ORF">PSNMU_V1.4_AUG-EV-PASAV3_0030100</name>
</gene>
<evidence type="ECO:0000313" key="9">
    <source>
        <dbReference type="EMBL" id="VEU36224.1"/>
    </source>
</evidence>
<name>A0A448Z2J6_9STRA</name>
<feature type="region of interest" description="Disordered" evidence="6">
    <location>
        <begin position="912"/>
        <end position="962"/>
    </location>
</feature>
<evidence type="ECO:0000313" key="10">
    <source>
        <dbReference type="Proteomes" id="UP000291116"/>
    </source>
</evidence>
<dbReference type="PANTHER" id="PTHR15239">
    <property type="entry name" value="NUCLEAR EXPORT MEDIATOR FACTOR NEMF"/>
    <property type="match status" value="1"/>
</dbReference>
<proteinExistence type="inferred from homology"/>
<sequence length="1267" mass="142239">MKSKVRFDGLDVAAMVSHWNRVALGRRVINIYNGPNADTYIFKMDKLTSSTDGTGTKEGIDDDQKTASSNMLLLLESGVRFHTSRQPYENPGMPSQFCAKLRKHLRGLRLEQVTQLGTMDRVVHLVFGSGDTQRHSLMLELYARGNLVLTNSEYTILSLLRSHEYNKKNDDSDANTTNDEKKEDSAVVASNDTIQVKVGHAYPVTYATTLTASDGDNHGSDSNPETKDQDDENDEILLTTSDPLLWFQNYHDEEQKRTASAAEADASNTKKKNKGGGNKKKKNNTSHFAWKMLLTRPSSGVSHYGPSLLEHCLRCANLWGTSAVDTDQADGKDKSKFPHDLTTIEEWKALQSVLQSEGSRILNGIQHGVSKGYILYQDKKNKNGESSSSPTSSFDDKVLLEFQPHLLKQHETMPRLEYPNFDLATDNFFSHLDLQKRILRAEQQQSQAESRLEKIRLDQEKRVASLIEQQESLLEEAQLVEIHADMVEKALQVVNSALDSGMDWEQLEDLVELEARQNNNPVAKLIYKLDLENERMVLRLLREDAMYDIDGDENDNTRFQNVTVSLLDTAHGNAKTLFAKYRASKEKSKKTTEANAKALEAAEETAKRQMLEAQSRATHINLQAKRKPMWFEKFNWFITTDNYLVLGGRDAQQNEQIVKRYLRPGDAYLHADVHGAASCVLRAKRKRDPKTGKTSPIPLSSQALREAGNFTICRSSAWSSRMVTSAWWVESHQVSKTAPTGEYLTVGSFMIRGKKNFLPPSQLEMGLAVLFKLGDDDSILRHKDERRDFALMQQDEADDVDDDDDLFRDDVGTSESMVVKKTSKTKDSGLIEEEGPTRNGNLTLEDSSREIETSEVAPNVSPDAEIFDDKIDVQNDDGILANEEKEIKPKKKGLSVKERRLIKKYGSLEAAYDAEKERKRAEEERKIASQGSKEKPSNEPKPTNHKRGKRAKLKRMAKKYADQDDEDRELALIALHAGEKLKKKDMKKEPQVSEKGKEAAAETIAILRKDSAAIAAKLPQEVQNSLAKCVTVVDAEDNQIIRWDKLDGDVLEQLNSFESEDQKIAASNRLLSLKETCRIDNFSASLAGIIRTIRIHGHEGLGKGSERNSNNEARRKNKSDRIAEEESWKNTLAEEGILDGNIEVDDTIDDTAELSKLSGKPEKDDLLLYAVPVCAPYQSLSKFTYRVKLTPGNLKRGKASKQCIAVFLKDEKSKTGLEQSRDLIKKVADNEWVQAICGDVKISAAGASKAIQRSKAKSKASKKNKKK</sequence>
<feature type="coiled-coil region" evidence="5">
    <location>
        <begin position="431"/>
        <end position="458"/>
    </location>
</feature>
<evidence type="ECO:0000256" key="6">
    <source>
        <dbReference type="SAM" id="MobiDB-lite"/>
    </source>
</evidence>
<dbReference type="GO" id="GO:0043023">
    <property type="term" value="F:ribosomal large subunit binding"/>
    <property type="evidence" value="ECO:0007669"/>
    <property type="project" value="TreeGrafter"/>
</dbReference>
<feature type="compositionally biased region" description="Basic residues" evidence="6">
    <location>
        <begin position="269"/>
        <end position="283"/>
    </location>
</feature>
<feature type="region of interest" description="Disordered" evidence="6">
    <location>
        <begin position="1247"/>
        <end position="1267"/>
    </location>
</feature>
<evidence type="ECO:0000256" key="4">
    <source>
        <dbReference type="ARBA" id="ARBA00023054"/>
    </source>
</evidence>
<dbReference type="GO" id="GO:0000049">
    <property type="term" value="F:tRNA binding"/>
    <property type="evidence" value="ECO:0007669"/>
    <property type="project" value="TreeGrafter"/>
</dbReference>
<evidence type="ECO:0000259" key="7">
    <source>
        <dbReference type="Pfam" id="PF05670"/>
    </source>
</evidence>
<feature type="compositionally biased region" description="Basic and acidic residues" evidence="6">
    <location>
        <begin position="215"/>
        <end position="227"/>
    </location>
</feature>
<dbReference type="GO" id="GO:1990116">
    <property type="term" value="P:ribosome-associated ubiquitin-dependent protein catabolic process"/>
    <property type="evidence" value="ECO:0007669"/>
    <property type="project" value="TreeGrafter"/>
</dbReference>
<comment type="similarity">
    <text evidence="2">Belongs to the NEMF family.</text>
</comment>
<dbReference type="AlphaFoldDB" id="A0A448Z2J6"/>
<feature type="compositionally biased region" description="Basic residues" evidence="6">
    <location>
        <begin position="943"/>
        <end position="958"/>
    </location>
</feature>
<dbReference type="Proteomes" id="UP000291116">
    <property type="component" value="Unassembled WGS sequence"/>
</dbReference>
<dbReference type="OrthoDB" id="207084at2759"/>
<feature type="domain" description="NFACT RNA-binding" evidence="7">
    <location>
        <begin position="633"/>
        <end position="753"/>
    </location>
</feature>
<dbReference type="Pfam" id="PF05670">
    <property type="entry name" value="NFACT-R_1"/>
    <property type="match status" value="1"/>
</dbReference>
<feature type="region of interest" description="Disordered" evidence="6">
    <location>
        <begin position="255"/>
        <end position="283"/>
    </location>
</feature>
<feature type="region of interest" description="Disordered" evidence="6">
    <location>
        <begin position="166"/>
        <end position="188"/>
    </location>
</feature>
<protein>
    <recommendedName>
        <fullName evidence="11">NFACT RNA-binding domain-containing protein</fullName>
    </recommendedName>
</protein>